<dbReference type="EMBL" id="KB202823">
    <property type="protein sequence ID" value="ESO87896.1"/>
    <property type="molecule type" value="Genomic_DNA"/>
</dbReference>
<evidence type="ECO:0000256" key="1">
    <source>
        <dbReference type="ARBA" id="ARBA00004245"/>
    </source>
</evidence>
<proteinExistence type="inferred from homology"/>
<dbReference type="CTD" id="20240283"/>
<evidence type="ECO:0000256" key="3">
    <source>
        <dbReference type="ARBA" id="ARBA00022840"/>
    </source>
</evidence>
<protein>
    <recommendedName>
        <fullName evidence="6">Kinesin motor domain-containing protein</fullName>
    </recommendedName>
</protein>
<dbReference type="GO" id="GO:0047496">
    <property type="term" value="P:vesicle transport along microtubule"/>
    <property type="evidence" value="ECO:0007669"/>
    <property type="project" value="TreeGrafter"/>
</dbReference>
<dbReference type="KEGG" id="lgi:LOTGIDRAFT_166199"/>
<gene>
    <name evidence="7" type="ORF">LOTGIDRAFT_166199</name>
</gene>
<dbReference type="RefSeq" id="XP_009061497.1">
    <property type="nucleotide sequence ID" value="XM_009063249.1"/>
</dbReference>
<comment type="subcellular location">
    <subcellularLocation>
        <location evidence="1">Cytoplasm</location>
        <location evidence="1">Cytoskeleton</location>
    </subcellularLocation>
</comment>
<dbReference type="Proteomes" id="UP000030746">
    <property type="component" value="Unassembled WGS sequence"/>
</dbReference>
<dbReference type="PANTHER" id="PTHR24115:SF344">
    <property type="entry name" value="KINESIN-LIKE PROTEIN KIF28P"/>
    <property type="match status" value="1"/>
</dbReference>
<keyword evidence="2" id="KW-0547">Nucleotide-binding</keyword>
<dbReference type="AlphaFoldDB" id="V4A3U7"/>
<dbReference type="Pfam" id="PF00225">
    <property type="entry name" value="Kinesin"/>
    <property type="match status" value="1"/>
</dbReference>
<dbReference type="STRING" id="225164.V4A3U7"/>
<dbReference type="GO" id="GO:0008017">
    <property type="term" value="F:microtubule binding"/>
    <property type="evidence" value="ECO:0007669"/>
    <property type="project" value="InterPro"/>
</dbReference>
<comment type="caution">
    <text evidence="5">Lacks conserved residue(s) required for the propagation of feature annotation.</text>
</comment>
<dbReference type="HOGENOM" id="CLU_1951224_0_0_1"/>
<dbReference type="GO" id="GO:0016887">
    <property type="term" value="F:ATP hydrolysis activity"/>
    <property type="evidence" value="ECO:0007669"/>
    <property type="project" value="TreeGrafter"/>
</dbReference>
<dbReference type="GO" id="GO:0003777">
    <property type="term" value="F:microtubule motor activity"/>
    <property type="evidence" value="ECO:0007669"/>
    <property type="project" value="InterPro"/>
</dbReference>
<evidence type="ECO:0000256" key="4">
    <source>
        <dbReference type="ARBA" id="ARBA00023212"/>
    </source>
</evidence>
<reference evidence="7 8" key="1">
    <citation type="journal article" date="2013" name="Nature">
        <title>Insights into bilaterian evolution from three spiralian genomes.</title>
        <authorList>
            <person name="Simakov O."/>
            <person name="Marletaz F."/>
            <person name="Cho S.J."/>
            <person name="Edsinger-Gonzales E."/>
            <person name="Havlak P."/>
            <person name="Hellsten U."/>
            <person name="Kuo D.H."/>
            <person name="Larsson T."/>
            <person name="Lv J."/>
            <person name="Arendt D."/>
            <person name="Savage R."/>
            <person name="Osoegawa K."/>
            <person name="de Jong P."/>
            <person name="Grimwood J."/>
            <person name="Chapman J.A."/>
            <person name="Shapiro H."/>
            <person name="Aerts A."/>
            <person name="Otillar R.P."/>
            <person name="Terry A.Y."/>
            <person name="Boore J.L."/>
            <person name="Grigoriev I.V."/>
            <person name="Lindberg D.R."/>
            <person name="Seaver E.C."/>
            <person name="Weisblat D.A."/>
            <person name="Putnam N.H."/>
            <person name="Rokhsar D.S."/>
        </authorList>
    </citation>
    <scope>NUCLEOTIDE SEQUENCE [LARGE SCALE GENOMIC DNA]</scope>
</reference>
<dbReference type="PANTHER" id="PTHR24115">
    <property type="entry name" value="KINESIN-RELATED"/>
    <property type="match status" value="1"/>
</dbReference>
<accession>V4A3U7</accession>
<dbReference type="SUPFAM" id="SSF52540">
    <property type="entry name" value="P-loop containing nucleoside triphosphate hydrolases"/>
    <property type="match status" value="1"/>
</dbReference>
<dbReference type="InterPro" id="IPR036961">
    <property type="entry name" value="Kinesin_motor_dom_sf"/>
</dbReference>
<dbReference type="PROSITE" id="PS50067">
    <property type="entry name" value="KINESIN_MOTOR_2"/>
    <property type="match status" value="1"/>
</dbReference>
<dbReference type="GeneID" id="20240283"/>
<dbReference type="SMART" id="SM00129">
    <property type="entry name" value="KISc"/>
    <property type="match status" value="1"/>
</dbReference>
<evidence type="ECO:0000313" key="8">
    <source>
        <dbReference type="Proteomes" id="UP000030746"/>
    </source>
</evidence>
<dbReference type="OrthoDB" id="3176171at2759"/>
<keyword evidence="8" id="KW-1185">Reference proteome</keyword>
<dbReference type="InterPro" id="IPR027640">
    <property type="entry name" value="Kinesin-like_fam"/>
</dbReference>
<evidence type="ECO:0000259" key="6">
    <source>
        <dbReference type="PROSITE" id="PS50067"/>
    </source>
</evidence>
<sequence>MYKQRGIVPIICDELFKEIASNTKDNKRFEVTFSMLEIYNEQVRDLLAKDNPKGGLTVRQNAKLGMFYVEGLKNTPVGSYQEIEKRMEQGSERADSTGATGDRLKEGANINRSLSALGNVISVYEFLMT</sequence>
<dbReference type="GO" id="GO:0005874">
    <property type="term" value="C:microtubule"/>
    <property type="evidence" value="ECO:0007669"/>
    <property type="project" value="TreeGrafter"/>
</dbReference>
<keyword evidence="4" id="KW-0206">Cytoskeleton</keyword>
<comment type="similarity">
    <text evidence="5">Belongs to the TRAFAC class myosin-kinesin ATPase superfamily. Kinesin family.</text>
</comment>
<organism evidence="7 8">
    <name type="scientific">Lottia gigantea</name>
    <name type="common">Giant owl limpet</name>
    <dbReference type="NCBI Taxonomy" id="225164"/>
    <lineage>
        <taxon>Eukaryota</taxon>
        <taxon>Metazoa</taxon>
        <taxon>Spiralia</taxon>
        <taxon>Lophotrochozoa</taxon>
        <taxon>Mollusca</taxon>
        <taxon>Gastropoda</taxon>
        <taxon>Patellogastropoda</taxon>
        <taxon>Lottioidea</taxon>
        <taxon>Lottiidae</taxon>
        <taxon>Lottia</taxon>
    </lineage>
</organism>
<dbReference type="InterPro" id="IPR001752">
    <property type="entry name" value="Kinesin_motor_dom"/>
</dbReference>
<evidence type="ECO:0000256" key="2">
    <source>
        <dbReference type="ARBA" id="ARBA00022741"/>
    </source>
</evidence>
<evidence type="ECO:0000256" key="5">
    <source>
        <dbReference type="PROSITE-ProRule" id="PRU00283"/>
    </source>
</evidence>
<dbReference type="GO" id="GO:0005524">
    <property type="term" value="F:ATP binding"/>
    <property type="evidence" value="ECO:0007669"/>
    <property type="project" value="UniProtKB-KW"/>
</dbReference>
<dbReference type="Gene3D" id="3.40.850.10">
    <property type="entry name" value="Kinesin motor domain"/>
    <property type="match status" value="2"/>
</dbReference>
<dbReference type="GO" id="GO:0005871">
    <property type="term" value="C:kinesin complex"/>
    <property type="evidence" value="ECO:0007669"/>
    <property type="project" value="TreeGrafter"/>
</dbReference>
<keyword evidence="4" id="KW-0963">Cytoplasm</keyword>
<dbReference type="InterPro" id="IPR027417">
    <property type="entry name" value="P-loop_NTPase"/>
</dbReference>
<keyword evidence="3" id="KW-0067">ATP-binding</keyword>
<feature type="domain" description="Kinesin motor" evidence="6">
    <location>
        <begin position="1"/>
        <end position="129"/>
    </location>
</feature>
<evidence type="ECO:0000313" key="7">
    <source>
        <dbReference type="EMBL" id="ESO87896.1"/>
    </source>
</evidence>
<name>V4A3U7_LOTGI</name>